<dbReference type="GO" id="GO:0046872">
    <property type="term" value="F:metal ion binding"/>
    <property type="evidence" value="ECO:0007669"/>
    <property type="project" value="InterPro"/>
</dbReference>
<evidence type="ECO:0000313" key="4">
    <source>
        <dbReference type="Proteomes" id="UP000298615"/>
    </source>
</evidence>
<dbReference type="GO" id="GO:0016874">
    <property type="term" value="F:ligase activity"/>
    <property type="evidence" value="ECO:0007669"/>
    <property type="project" value="UniProtKB-KW"/>
</dbReference>
<feature type="domain" description="ATP-grasp" evidence="2">
    <location>
        <begin position="139"/>
        <end position="339"/>
    </location>
</feature>
<keyword evidence="4" id="KW-1185">Reference proteome</keyword>
<gene>
    <name evidence="3" type="ORF">FA707_05560</name>
</gene>
<dbReference type="KEGG" id="vao:FA707_05560"/>
<dbReference type="Proteomes" id="UP000298615">
    <property type="component" value="Chromosome"/>
</dbReference>
<sequence>MNLYRRKMLLMDKAAIAEKFTVILLGSDINVYGMARAFHEEYGIISEAHSLMHLSPTKFSKIVNVHAHDNFNEPEGFIKAMRQVKKDYENNGKVNILLPCGDGYTELIAMYKNELEETFICPTIDIALQKQLEDKVTFYETCEEYGLPYPATYIINQEIVANKQVNVPFSFPVALKPADSVAWLGAKFEGKKKAFIFRDEQEFMTIVERIYASNYQGEMICQDFIPGDDSHMRVLNAYVDQNHKVRMMCLGNPLLEDPTPEAVGNYVAIMPDYNEKIYQNIQSFLEKIEYKGFANFDMKYDERDGEYKLFEINLRQGRSSYYVTLMGYNLAKYIVEDYVLGKELDEVVYGSGDKLWLGVPEKIVKQYVKSSEQKTKALEMLKNKQYGTTLFYKEDMGLKRYLLVKRIYNLYNKRYKEHFTEK</sequence>
<evidence type="ECO:0000313" key="3">
    <source>
        <dbReference type="EMBL" id="QCI86465.1"/>
    </source>
</evidence>
<dbReference type="AlphaFoldDB" id="A0A4D7CQM4"/>
<dbReference type="EMBL" id="CP039712">
    <property type="protein sequence ID" value="QCI86465.1"/>
    <property type="molecule type" value="Genomic_DNA"/>
</dbReference>
<dbReference type="GO" id="GO:0005524">
    <property type="term" value="F:ATP binding"/>
    <property type="evidence" value="ECO:0007669"/>
    <property type="project" value="UniProtKB-UniRule"/>
</dbReference>
<dbReference type="InterPro" id="IPR011761">
    <property type="entry name" value="ATP-grasp"/>
</dbReference>
<organism evidence="3 4">
    <name type="scientific">Vagococcus zengguangii</name>
    <dbReference type="NCBI Taxonomy" id="2571750"/>
    <lineage>
        <taxon>Bacteria</taxon>
        <taxon>Bacillati</taxon>
        <taxon>Bacillota</taxon>
        <taxon>Bacilli</taxon>
        <taxon>Lactobacillales</taxon>
        <taxon>Enterococcaceae</taxon>
        <taxon>Vagococcus</taxon>
    </lineage>
</organism>
<evidence type="ECO:0000259" key="2">
    <source>
        <dbReference type="PROSITE" id="PS50975"/>
    </source>
</evidence>
<dbReference type="Gene3D" id="3.30.470.20">
    <property type="entry name" value="ATP-grasp fold, B domain"/>
    <property type="match status" value="1"/>
</dbReference>
<proteinExistence type="predicted"/>
<keyword evidence="1" id="KW-0067">ATP-binding</keyword>
<reference evidence="3 4" key="1">
    <citation type="submission" date="2019-04" db="EMBL/GenBank/DDBJ databases">
        <title>Vagococcus sp. nov., isolated from faeces of yaks (Bos grunniens).</title>
        <authorList>
            <person name="Ge Y."/>
        </authorList>
    </citation>
    <scope>NUCLEOTIDE SEQUENCE [LARGE SCALE GENOMIC DNA]</scope>
    <source>
        <strain evidence="3 4">MN-17</strain>
    </source>
</reference>
<protein>
    <submittedName>
        <fullName evidence="3">Carboxylate--amine ligase</fullName>
    </submittedName>
</protein>
<dbReference type="SUPFAM" id="SSF56059">
    <property type="entry name" value="Glutathione synthetase ATP-binding domain-like"/>
    <property type="match status" value="1"/>
</dbReference>
<keyword evidence="3" id="KW-0436">Ligase</keyword>
<keyword evidence="1" id="KW-0547">Nucleotide-binding</keyword>
<accession>A0A4D7CQM4</accession>
<name>A0A4D7CQM4_9ENTE</name>
<dbReference type="PROSITE" id="PS50975">
    <property type="entry name" value="ATP_GRASP"/>
    <property type="match status" value="1"/>
</dbReference>
<evidence type="ECO:0000256" key="1">
    <source>
        <dbReference type="PROSITE-ProRule" id="PRU00409"/>
    </source>
</evidence>